<protein>
    <submittedName>
        <fullName evidence="1">Uncharacterized protein</fullName>
    </submittedName>
</protein>
<evidence type="ECO:0000313" key="2">
    <source>
        <dbReference type="Proteomes" id="UP000484015"/>
    </source>
</evidence>
<evidence type="ECO:0000313" key="1">
    <source>
        <dbReference type="EMBL" id="MTW01192.1"/>
    </source>
</evidence>
<sequence length="80" mass="8986">MRGLRHDVDARDASQIAAVLAVRAPLARGFMQPRERQRSRPLIAQISSTAERGRQRWAIPPLELVTHNATSFGLKPVPYE</sequence>
<reference evidence="1 2" key="1">
    <citation type="submission" date="2019-11" db="EMBL/GenBank/DDBJ databases">
        <title>Type strains purchased from KCTC, JCM and DSMZ.</title>
        <authorList>
            <person name="Lu H."/>
        </authorList>
    </citation>
    <scope>NUCLEOTIDE SEQUENCE [LARGE SCALE GENOMIC DNA]</scope>
    <source>
        <strain evidence="1 2">KCTC 42409</strain>
    </source>
</reference>
<gene>
    <name evidence="1" type="ORF">GM668_03720</name>
</gene>
<proteinExistence type="predicted"/>
<dbReference type="Proteomes" id="UP000484015">
    <property type="component" value="Unassembled WGS sequence"/>
</dbReference>
<keyword evidence="2" id="KW-1185">Reference proteome</keyword>
<name>A0A6L6PWX6_9BURK</name>
<comment type="caution">
    <text evidence="1">The sequence shown here is derived from an EMBL/GenBank/DDBJ whole genome shotgun (WGS) entry which is preliminary data.</text>
</comment>
<organism evidence="1 2">
    <name type="scientific">Pseudoduganella ginsengisoli</name>
    <dbReference type="NCBI Taxonomy" id="1462440"/>
    <lineage>
        <taxon>Bacteria</taxon>
        <taxon>Pseudomonadati</taxon>
        <taxon>Pseudomonadota</taxon>
        <taxon>Betaproteobacteria</taxon>
        <taxon>Burkholderiales</taxon>
        <taxon>Oxalobacteraceae</taxon>
        <taxon>Telluria group</taxon>
        <taxon>Pseudoduganella</taxon>
    </lineage>
</organism>
<dbReference type="AlphaFoldDB" id="A0A6L6PWX6"/>
<accession>A0A6L6PWX6</accession>
<dbReference type="EMBL" id="WNLA01000001">
    <property type="protein sequence ID" value="MTW01192.1"/>
    <property type="molecule type" value="Genomic_DNA"/>
</dbReference>
<dbReference type="RefSeq" id="WP_170305465.1">
    <property type="nucleotide sequence ID" value="NZ_WNLA01000001.1"/>
</dbReference>